<dbReference type="Proteomes" id="UP000663852">
    <property type="component" value="Unassembled WGS sequence"/>
</dbReference>
<dbReference type="OrthoDB" id="28245at2759"/>
<evidence type="ECO:0000313" key="1">
    <source>
        <dbReference type="EMBL" id="CAF0980860.1"/>
    </source>
</evidence>
<name>A0A814FBV7_ADIRI</name>
<sequence>MSTSKPVEWVTALIARFEDQLPIKCGELTNQMRLNVEQNKECLIALSRFKFTLVINGLTDILKTIDNTRFGGYDQEKNIYESYLIVLDAVEQCLANTKDLSTSRLDEAIYVKKLLPLVCKLLNISGDGITAQHVRQLASNVLFALSVNNFSTLFSKVVSRKNA</sequence>
<dbReference type="AlphaFoldDB" id="A0A814FBV7"/>
<dbReference type="EMBL" id="CAJNOJ010000055">
    <property type="protein sequence ID" value="CAF0980860.1"/>
    <property type="molecule type" value="Genomic_DNA"/>
</dbReference>
<accession>A0A814FBV7</accession>
<gene>
    <name evidence="1" type="ORF">EDS130_LOCUS13867</name>
</gene>
<reference evidence="1" key="1">
    <citation type="submission" date="2021-02" db="EMBL/GenBank/DDBJ databases">
        <authorList>
            <person name="Nowell W R."/>
        </authorList>
    </citation>
    <scope>NUCLEOTIDE SEQUENCE</scope>
</reference>
<protein>
    <submittedName>
        <fullName evidence="1">Uncharacterized protein</fullName>
    </submittedName>
</protein>
<organism evidence="1 2">
    <name type="scientific">Adineta ricciae</name>
    <name type="common">Rotifer</name>
    <dbReference type="NCBI Taxonomy" id="249248"/>
    <lineage>
        <taxon>Eukaryota</taxon>
        <taxon>Metazoa</taxon>
        <taxon>Spiralia</taxon>
        <taxon>Gnathifera</taxon>
        <taxon>Rotifera</taxon>
        <taxon>Eurotatoria</taxon>
        <taxon>Bdelloidea</taxon>
        <taxon>Adinetida</taxon>
        <taxon>Adinetidae</taxon>
        <taxon>Adineta</taxon>
    </lineage>
</organism>
<proteinExistence type="predicted"/>
<evidence type="ECO:0000313" key="2">
    <source>
        <dbReference type="Proteomes" id="UP000663852"/>
    </source>
</evidence>
<comment type="caution">
    <text evidence="1">The sequence shown here is derived from an EMBL/GenBank/DDBJ whole genome shotgun (WGS) entry which is preliminary data.</text>
</comment>